<reference evidence="7 8" key="1">
    <citation type="submission" date="2017-01" db="EMBL/GenBank/DDBJ databases">
        <authorList>
            <person name="Varghese N."/>
            <person name="Submissions S."/>
        </authorList>
    </citation>
    <scope>NUCLEOTIDE SEQUENCE [LARGE SCALE GENOMIC DNA]</scope>
    <source>
        <strain evidence="7 8">ATCC 700171</strain>
    </source>
</reference>
<feature type="transmembrane region" description="Helical" evidence="5">
    <location>
        <begin position="46"/>
        <end position="65"/>
    </location>
</feature>
<organism evidence="7 8">
    <name type="scientific">Paracoccus thiocyanatus</name>
    <dbReference type="NCBI Taxonomy" id="34006"/>
    <lineage>
        <taxon>Bacteria</taxon>
        <taxon>Pseudomonadati</taxon>
        <taxon>Pseudomonadota</taxon>
        <taxon>Alphaproteobacteria</taxon>
        <taxon>Rhodobacterales</taxon>
        <taxon>Paracoccaceae</taxon>
        <taxon>Paracoccus</taxon>
    </lineage>
</organism>
<evidence type="ECO:0000256" key="2">
    <source>
        <dbReference type="ARBA" id="ARBA00022692"/>
    </source>
</evidence>
<dbReference type="RefSeq" id="WP_149766032.1">
    <property type="nucleotide sequence ID" value="NZ_FTMK01000015.1"/>
</dbReference>
<gene>
    <name evidence="7" type="ORF">SAMN05421641_11526</name>
</gene>
<comment type="subcellular location">
    <subcellularLocation>
        <location evidence="1">Membrane</location>
        <topology evidence="1">Multi-pass membrane protein</topology>
    </subcellularLocation>
</comment>
<keyword evidence="4 5" id="KW-0472">Membrane</keyword>
<proteinExistence type="predicted"/>
<sequence>MKIRNLADRPGPLAASRRDAARHLLHRDQFRASVALSRQPSLRNSALAGMQAAITAAIALPLFWLSPWSDLIRFASLGALVALFGRFAPARSRNRIVLLCGLWQVLAVLVMSGAVWMGAPAALQLVLLALSCGVFLFVSLTGGFGAPGPLIFVFASGASMAGSLTGHEVIGRVLATALVAALAWAVCAASEALRHHPAPERALPTEPELLLSHRLAAAARTIAGAGIAIFLSHAFGANHPAWAAMGALAVMQGAHLHITMNRALQRMAGTVVGALLAWVLLVQDPAVWTVIAVLIVLQVATEMVIGINYAFGQILVTPMALLMTHLAAPHGAGPEMAPERVLDTLLGAGVGIAAAVLLSTLDDRKHLARLRAEAAGRVKG</sequence>
<feature type="transmembrane region" description="Helical" evidence="5">
    <location>
        <begin position="71"/>
        <end position="89"/>
    </location>
</feature>
<feature type="transmembrane region" description="Helical" evidence="5">
    <location>
        <begin position="173"/>
        <end position="194"/>
    </location>
</feature>
<dbReference type="EMBL" id="FTMK01000015">
    <property type="protein sequence ID" value="SIQ82844.1"/>
    <property type="molecule type" value="Genomic_DNA"/>
</dbReference>
<feature type="transmembrane region" description="Helical" evidence="5">
    <location>
        <begin position="96"/>
        <end position="116"/>
    </location>
</feature>
<evidence type="ECO:0000256" key="1">
    <source>
        <dbReference type="ARBA" id="ARBA00004141"/>
    </source>
</evidence>
<feature type="domain" description="Integral membrane bound transporter" evidence="6">
    <location>
        <begin position="227"/>
        <end position="353"/>
    </location>
</feature>
<feature type="transmembrane region" description="Helical" evidence="5">
    <location>
        <begin position="344"/>
        <end position="361"/>
    </location>
</feature>
<keyword evidence="3 5" id="KW-1133">Transmembrane helix</keyword>
<feature type="transmembrane region" description="Helical" evidence="5">
    <location>
        <begin position="241"/>
        <end position="258"/>
    </location>
</feature>
<name>A0A1N6VYE3_9RHOB</name>
<accession>A0A1N6VYE3</accession>
<dbReference type="InterPro" id="IPR049453">
    <property type="entry name" value="Memb_transporter_dom"/>
</dbReference>
<evidence type="ECO:0000256" key="4">
    <source>
        <dbReference type="ARBA" id="ARBA00023136"/>
    </source>
</evidence>
<feature type="transmembrane region" description="Helical" evidence="5">
    <location>
        <begin position="215"/>
        <end position="235"/>
    </location>
</feature>
<dbReference type="GO" id="GO:0016020">
    <property type="term" value="C:membrane"/>
    <property type="evidence" value="ECO:0007669"/>
    <property type="project" value="UniProtKB-SubCell"/>
</dbReference>
<evidence type="ECO:0000259" key="6">
    <source>
        <dbReference type="Pfam" id="PF13515"/>
    </source>
</evidence>
<feature type="transmembrane region" description="Helical" evidence="5">
    <location>
        <begin position="314"/>
        <end position="332"/>
    </location>
</feature>
<protein>
    <submittedName>
        <fullName evidence="7">Fusaric acid resistance protein-like</fullName>
    </submittedName>
</protein>
<dbReference type="Proteomes" id="UP000323956">
    <property type="component" value="Unassembled WGS sequence"/>
</dbReference>
<evidence type="ECO:0000256" key="5">
    <source>
        <dbReference type="SAM" id="Phobius"/>
    </source>
</evidence>
<dbReference type="Pfam" id="PF13515">
    <property type="entry name" value="FUSC_2"/>
    <property type="match status" value="1"/>
</dbReference>
<dbReference type="OrthoDB" id="581879at2"/>
<dbReference type="AlphaFoldDB" id="A0A1N6VYE3"/>
<evidence type="ECO:0000313" key="8">
    <source>
        <dbReference type="Proteomes" id="UP000323956"/>
    </source>
</evidence>
<evidence type="ECO:0000256" key="3">
    <source>
        <dbReference type="ARBA" id="ARBA00022989"/>
    </source>
</evidence>
<evidence type="ECO:0000313" key="7">
    <source>
        <dbReference type="EMBL" id="SIQ82844.1"/>
    </source>
</evidence>
<keyword evidence="2 5" id="KW-0812">Transmembrane</keyword>